<accession>A0ABD2N0G2</accession>
<proteinExistence type="predicted"/>
<feature type="compositionally biased region" description="Basic and acidic residues" evidence="1">
    <location>
        <begin position="79"/>
        <end position="105"/>
    </location>
</feature>
<dbReference type="EMBL" id="JABFTP020000042">
    <property type="protein sequence ID" value="KAL3272129.1"/>
    <property type="molecule type" value="Genomic_DNA"/>
</dbReference>
<dbReference type="AlphaFoldDB" id="A0ABD2N0G2"/>
<dbReference type="Proteomes" id="UP001516400">
    <property type="component" value="Unassembled WGS sequence"/>
</dbReference>
<gene>
    <name evidence="2" type="ORF">HHI36_022614</name>
</gene>
<keyword evidence="3" id="KW-1185">Reference proteome</keyword>
<organism evidence="2 3">
    <name type="scientific">Cryptolaemus montrouzieri</name>
    <dbReference type="NCBI Taxonomy" id="559131"/>
    <lineage>
        <taxon>Eukaryota</taxon>
        <taxon>Metazoa</taxon>
        <taxon>Ecdysozoa</taxon>
        <taxon>Arthropoda</taxon>
        <taxon>Hexapoda</taxon>
        <taxon>Insecta</taxon>
        <taxon>Pterygota</taxon>
        <taxon>Neoptera</taxon>
        <taxon>Endopterygota</taxon>
        <taxon>Coleoptera</taxon>
        <taxon>Polyphaga</taxon>
        <taxon>Cucujiformia</taxon>
        <taxon>Coccinelloidea</taxon>
        <taxon>Coccinellidae</taxon>
        <taxon>Scymninae</taxon>
        <taxon>Scymnini</taxon>
        <taxon>Cryptolaemus</taxon>
    </lineage>
</organism>
<evidence type="ECO:0000256" key="1">
    <source>
        <dbReference type="SAM" id="MobiDB-lite"/>
    </source>
</evidence>
<comment type="caution">
    <text evidence="2">The sequence shown here is derived from an EMBL/GenBank/DDBJ whole genome shotgun (WGS) entry which is preliminary data.</text>
</comment>
<feature type="non-terminal residue" evidence="2">
    <location>
        <position position="1"/>
    </location>
</feature>
<protein>
    <submittedName>
        <fullName evidence="2">Uncharacterized protein</fullName>
    </submittedName>
</protein>
<evidence type="ECO:0000313" key="3">
    <source>
        <dbReference type="Proteomes" id="UP001516400"/>
    </source>
</evidence>
<feature type="region of interest" description="Disordered" evidence="1">
    <location>
        <begin position="50"/>
        <end position="111"/>
    </location>
</feature>
<sequence>ILQAIRTNNYEAETSACPISAVLSVVSPLPTISNKNKTAPLKQQSLILSSTPMMQFSKRKGRKEKEVENIQTKKYKTKINSDNRGKLATEQENVSEKKEKIERRQPIKKKE</sequence>
<evidence type="ECO:0000313" key="2">
    <source>
        <dbReference type="EMBL" id="KAL3272129.1"/>
    </source>
</evidence>
<reference evidence="2 3" key="1">
    <citation type="journal article" date="2021" name="BMC Biol.">
        <title>Horizontally acquired antibacterial genes associated with adaptive radiation of ladybird beetles.</title>
        <authorList>
            <person name="Li H.S."/>
            <person name="Tang X.F."/>
            <person name="Huang Y.H."/>
            <person name="Xu Z.Y."/>
            <person name="Chen M.L."/>
            <person name="Du X.Y."/>
            <person name="Qiu B.Y."/>
            <person name="Chen P.T."/>
            <person name="Zhang W."/>
            <person name="Slipinski A."/>
            <person name="Escalona H.E."/>
            <person name="Waterhouse R.M."/>
            <person name="Zwick A."/>
            <person name="Pang H."/>
        </authorList>
    </citation>
    <scope>NUCLEOTIDE SEQUENCE [LARGE SCALE GENOMIC DNA]</scope>
    <source>
        <strain evidence="2">SYSU2018</strain>
    </source>
</reference>
<name>A0ABD2N0G2_9CUCU</name>